<dbReference type="EMBL" id="CP021323">
    <property type="protein sequence ID" value="ARS51518.1"/>
    <property type="molecule type" value="Genomic_DNA"/>
</dbReference>
<keyword evidence="8" id="KW-0227">DNA damage</keyword>
<proteinExistence type="inferred from homology"/>
<evidence type="ECO:0000256" key="15">
    <source>
        <dbReference type="ARBA" id="ARBA00029488"/>
    </source>
</evidence>
<name>A0A2Z2H345_9GAMM</name>
<dbReference type="Proteomes" id="UP000250025">
    <property type="component" value="Chromosome"/>
</dbReference>
<dbReference type="Pfam" id="PF05866">
    <property type="entry name" value="RusA"/>
    <property type="match status" value="1"/>
</dbReference>
<dbReference type="InterPro" id="IPR036614">
    <property type="entry name" value="RusA-like_sf"/>
</dbReference>
<organism evidence="18 19">
    <name type="scientific">Kushneria konosiri</name>
    <dbReference type="NCBI Taxonomy" id="698828"/>
    <lineage>
        <taxon>Bacteria</taxon>
        <taxon>Pseudomonadati</taxon>
        <taxon>Pseudomonadota</taxon>
        <taxon>Gammaproteobacteria</taxon>
        <taxon>Oceanospirillales</taxon>
        <taxon>Halomonadaceae</taxon>
        <taxon>Kushneria</taxon>
    </lineage>
</organism>
<evidence type="ECO:0000256" key="7">
    <source>
        <dbReference type="ARBA" id="ARBA00022759"/>
    </source>
</evidence>
<comment type="similarity">
    <text evidence="2">Belongs to the RusA family.</text>
</comment>
<evidence type="ECO:0000256" key="9">
    <source>
        <dbReference type="ARBA" id="ARBA00022801"/>
    </source>
</evidence>
<dbReference type="InterPro" id="IPR008822">
    <property type="entry name" value="Endonuclease_RusA-like"/>
</dbReference>
<evidence type="ECO:0000256" key="2">
    <source>
        <dbReference type="ARBA" id="ARBA00008865"/>
    </source>
</evidence>
<protein>
    <recommendedName>
        <fullName evidence="4">Crossover junction endodeoxyribonuclease RusA</fullName>
        <ecNumber evidence="15">3.1.21.10</ecNumber>
    </recommendedName>
    <alternativeName>
        <fullName evidence="16">Holliday junction nuclease RusA</fullName>
    </alternativeName>
    <alternativeName>
        <fullName evidence="17">Holliday junction resolvase</fullName>
    </alternativeName>
</protein>
<evidence type="ECO:0000256" key="1">
    <source>
        <dbReference type="ARBA" id="ARBA00001946"/>
    </source>
</evidence>
<comment type="catalytic activity">
    <reaction evidence="14">
        <text>Endonucleolytic cleavage at a junction such as a reciprocal single-stranded crossover between two homologous DNA duplexes (Holliday junction).</text>
        <dbReference type="EC" id="3.1.21.10"/>
    </reaction>
</comment>
<sequence length="135" mass="15051">MEAPAREGGPMITLSMPYPPSTNRLWRSARTNGKTKVLSSDEAKRFYSHAAVAIAEQGARGRKLAGPIEMTVTLYPRNRAKFDIDNRLKSLLDAFTKSAVWIDDSQVQRITVERAEEIVKEGRCIVTISTIGERS</sequence>
<keyword evidence="12" id="KW-0234">DNA repair</keyword>
<evidence type="ECO:0000256" key="4">
    <source>
        <dbReference type="ARBA" id="ARBA00014885"/>
    </source>
</evidence>
<reference evidence="18 19" key="1">
    <citation type="journal article" date="2017" name="Int. J. Syst. Evol. Microbiol.">
        <title>Kushneria konosiri sp. nov., isolated from the Korean salt-fermented seafood Daemi-jeot.</title>
        <authorList>
            <person name="Yun J.H."/>
            <person name="Park S.K."/>
            <person name="Lee J.Y."/>
            <person name="Jung M.J."/>
            <person name="Bae J.W."/>
        </authorList>
    </citation>
    <scope>NUCLEOTIDE SEQUENCE [LARGE SCALE GENOMIC DNA]</scope>
    <source>
        <strain evidence="18 19">X49</strain>
    </source>
</reference>
<dbReference type="GO" id="GO:0000287">
    <property type="term" value="F:magnesium ion binding"/>
    <property type="evidence" value="ECO:0007669"/>
    <property type="project" value="InterPro"/>
</dbReference>
<evidence type="ECO:0000256" key="14">
    <source>
        <dbReference type="ARBA" id="ARBA00029354"/>
    </source>
</evidence>
<dbReference type="Gene3D" id="3.30.1330.70">
    <property type="entry name" value="Holliday junction resolvase RusA"/>
    <property type="match status" value="1"/>
</dbReference>
<keyword evidence="5" id="KW-0540">Nuclease</keyword>
<evidence type="ECO:0000256" key="5">
    <source>
        <dbReference type="ARBA" id="ARBA00022722"/>
    </source>
</evidence>
<dbReference type="InterPro" id="IPR016281">
    <property type="entry name" value="Endonuclease_RusA"/>
</dbReference>
<keyword evidence="7" id="KW-0255">Endonuclease</keyword>
<dbReference type="SUPFAM" id="SSF103084">
    <property type="entry name" value="Holliday junction resolvase RusA"/>
    <property type="match status" value="1"/>
</dbReference>
<evidence type="ECO:0000256" key="12">
    <source>
        <dbReference type="ARBA" id="ARBA00023204"/>
    </source>
</evidence>
<dbReference type="AlphaFoldDB" id="A0A2Z2H345"/>
<accession>A0A2Z2H345</accession>
<evidence type="ECO:0000256" key="11">
    <source>
        <dbReference type="ARBA" id="ARBA00023172"/>
    </source>
</evidence>
<keyword evidence="19" id="KW-1185">Reference proteome</keyword>
<dbReference type="EC" id="3.1.21.10" evidence="15"/>
<dbReference type="KEGG" id="kus:B9G99_00220"/>
<keyword evidence="10" id="KW-0460">Magnesium</keyword>
<comment type="subunit">
    <text evidence="3">Homodimer.</text>
</comment>
<keyword evidence="6" id="KW-0479">Metal-binding</keyword>
<comment type="cofactor">
    <cofactor evidence="1">
        <name>Mg(2+)</name>
        <dbReference type="ChEBI" id="CHEBI:18420"/>
    </cofactor>
</comment>
<evidence type="ECO:0000256" key="8">
    <source>
        <dbReference type="ARBA" id="ARBA00022763"/>
    </source>
</evidence>
<evidence type="ECO:0000256" key="13">
    <source>
        <dbReference type="ARBA" id="ARBA00024745"/>
    </source>
</evidence>
<evidence type="ECO:0000256" key="16">
    <source>
        <dbReference type="ARBA" id="ARBA00030920"/>
    </source>
</evidence>
<keyword evidence="11" id="KW-0233">DNA recombination</keyword>
<evidence type="ECO:0000256" key="10">
    <source>
        <dbReference type="ARBA" id="ARBA00022842"/>
    </source>
</evidence>
<evidence type="ECO:0000256" key="17">
    <source>
        <dbReference type="ARBA" id="ARBA00031953"/>
    </source>
</evidence>
<evidence type="ECO:0000256" key="3">
    <source>
        <dbReference type="ARBA" id="ARBA00011738"/>
    </source>
</evidence>
<dbReference type="GO" id="GO:0006281">
    <property type="term" value="P:DNA repair"/>
    <property type="evidence" value="ECO:0007669"/>
    <property type="project" value="UniProtKB-KW"/>
</dbReference>
<dbReference type="GO" id="GO:0006310">
    <property type="term" value="P:DNA recombination"/>
    <property type="evidence" value="ECO:0007669"/>
    <property type="project" value="UniProtKB-KW"/>
</dbReference>
<gene>
    <name evidence="18" type="ORF">B9G99_00220</name>
</gene>
<evidence type="ECO:0000256" key="6">
    <source>
        <dbReference type="ARBA" id="ARBA00022723"/>
    </source>
</evidence>
<keyword evidence="9" id="KW-0378">Hydrolase</keyword>
<dbReference type="PIRSF" id="PIRSF001007">
    <property type="entry name" value="RusA"/>
    <property type="match status" value="1"/>
</dbReference>
<dbReference type="GO" id="GO:0008821">
    <property type="term" value="F:crossover junction DNA endonuclease activity"/>
    <property type="evidence" value="ECO:0007669"/>
    <property type="project" value="UniProtKB-EC"/>
</dbReference>
<evidence type="ECO:0000313" key="19">
    <source>
        <dbReference type="Proteomes" id="UP000250025"/>
    </source>
</evidence>
<evidence type="ECO:0000313" key="18">
    <source>
        <dbReference type="EMBL" id="ARS51518.1"/>
    </source>
</evidence>
<comment type="function">
    <text evidence="13">Endonuclease that resolves Holliday junction intermediates made during homologous genetic recombination and DNA repair. Exhibits sequence and structure-selective cleavage of four-way DNA junctions, where it introduces symmetrical nicks in two strands of the same polarity at the 5' side of CC dinucleotides. Corrects the defects in genetic recombination and DNA repair associated with inactivation of RuvAB or RuvC.</text>
</comment>